<dbReference type="AlphaFoldDB" id="A0A431VV09"/>
<dbReference type="EMBL" id="RXNV01000018">
    <property type="protein sequence ID" value="RTR26985.1"/>
    <property type="molecule type" value="Genomic_DNA"/>
</dbReference>
<proteinExistence type="predicted"/>
<keyword evidence="1" id="KW-0812">Transmembrane</keyword>
<evidence type="ECO:0000313" key="3">
    <source>
        <dbReference type="Proteomes" id="UP000282060"/>
    </source>
</evidence>
<gene>
    <name evidence="2" type="ORF">EKG39_20970</name>
</gene>
<evidence type="ECO:0000313" key="2">
    <source>
        <dbReference type="EMBL" id="RTR26985.1"/>
    </source>
</evidence>
<keyword evidence="3" id="KW-1185">Reference proteome</keyword>
<keyword evidence="1" id="KW-1133">Transmembrane helix</keyword>
<evidence type="ECO:0000256" key="1">
    <source>
        <dbReference type="SAM" id="Phobius"/>
    </source>
</evidence>
<dbReference type="OrthoDB" id="5876871at2"/>
<dbReference type="RefSeq" id="WP_126507963.1">
    <property type="nucleotide sequence ID" value="NZ_RXNV01000018.1"/>
</dbReference>
<organism evidence="2 3">
    <name type="scientific">Shewanella atlantica</name>
    <dbReference type="NCBI Taxonomy" id="271099"/>
    <lineage>
        <taxon>Bacteria</taxon>
        <taxon>Pseudomonadati</taxon>
        <taxon>Pseudomonadota</taxon>
        <taxon>Gammaproteobacteria</taxon>
        <taxon>Alteromonadales</taxon>
        <taxon>Shewanellaceae</taxon>
        <taxon>Shewanella</taxon>
    </lineage>
</organism>
<reference evidence="2 3" key="1">
    <citation type="submission" date="2018-12" db="EMBL/GenBank/DDBJ databases">
        <authorList>
            <person name="Yu L."/>
        </authorList>
    </citation>
    <scope>NUCLEOTIDE SEQUENCE [LARGE SCALE GENOMIC DNA]</scope>
    <source>
        <strain evidence="2 3">HAW-EB5</strain>
    </source>
</reference>
<sequence>MDELKRLISCRGYRVSEESGKLKVKLGGISNEVVIEKDIPTGLLVVNTSEMRKALLYGLMLFMGLSIHEHSNHYGSAMIISFTVVGLLGVVLTELKVQKIRELIYQFNKNEST</sequence>
<protein>
    <submittedName>
        <fullName evidence="2">Uncharacterized protein</fullName>
    </submittedName>
</protein>
<comment type="caution">
    <text evidence="2">The sequence shown here is derived from an EMBL/GenBank/DDBJ whole genome shotgun (WGS) entry which is preliminary data.</text>
</comment>
<keyword evidence="1" id="KW-0472">Membrane</keyword>
<dbReference type="Proteomes" id="UP000282060">
    <property type="component" value="Unassembled WGS sequence"/>
</dbReference>
<accession>A0A431VV09</accession>
<name>A0A431VV09_9GAMM</name>
<feature type="transmembrane region" description="Helical" evidence="1">
    <location>
        <begin position="77"/>
        <end position="95"/>
    </location>
</feature>